<sequence length="573" mass="65654">MAKLCMRRDALVSTLRELISQFVPEFFDHALIQRCWGSVETISKVLIKVREQNEEVQRKESDPNVPTIVHIVREVPSDGYLDFHQITQLSKPIAQCRSCRREERYPDVDDALAHLRQAHTKFRTETGAPANGQLAHWLVSSSVQGMERSNERLLEFVKVLQQCTRKLLSKAIEIRSSVTGKDNRKGNKYLLPTALVKAAEKIFQYIYYSAYSIEEWHKRGLAPAAPSTLPPLLADRTDVTGAEYFAKIADIAMSNARDELMLMTHTGESRDPVLHIRTTPESNVLVSLFCLMTRPILEGLEIDKLYREHLVRLRYEASRKPTKRILREVYLLKDEMEVVVSVVKQQKNTIRAFGEVLDSDSFRITNQVRIEAWRTLENPSVKGFLKTYDSALKKEIQALYKEADKLAESLRHNIAIAEEGNSKAILIFTLVTIVFLPLSFVSSVFGMNTVDVRDMASTQTLFWAVALPVTAVVGGLSLLAAYGGPSLQRHIQNLKKIKIEVQFFTFKRQRSDDEERPRLDHEEKTRQVRKSDGRRKRGFVEVTKREILLGRETNKQLPTRPTRNVTLGDMFFR</sequence>
<reference evidence="1" key="1">
    <citation type="journal article" date="2020" name="Stud. Mycol.">
        <title>101 Dothideomycetes genomes: a test case for predicting lifestyles and emergence of pathogens.</title>
        <authorList>
            <person name="Haridas S."/>
            <person name="Albert R."/>
            <person name="Binder M."/>
            <person name="Bloem J."/>
            <person name="Labutti K."/>
            <person name="Salamov A."/>
            <person name="Andreopoulos B."/>
            <person name="Baker S."/>
            <person name="Barry K."/>
            <person name="Bills G."/>
            <person name="Bluhm B."/>
            <person name="Cannon C."/>
            <person name="Castanera R."/>
            <person name="Culley D."/>
            <person name="Daum C."/>
            <person name="Ezra D."/>
            <person name="Gonzalez J."/>
            <person name="Henrissat B."/>
            <person name="Kuo A."/>
            <person name="Liang C."/>
            <person name="Lipzen A."/>
            <person name="Lutzoni F."/>
            <person name="Magnuson J."/>
            <person name="Mondo S."/>
            <person name="Nolan M."/>
            <person name="Ohm R."/>
            <person name="Pangilinan J."/>
            <person name="Park H.-J."/>
            <person name="Ramirez L."/>
            <person name="Alfaro M."/>
            <person name="Sun H."/>
            <person name="Tritt A."/>
            <person name="Yoshinaga Y."/>
            <person name="Zwiers L.-H."/>
            <person name="Turgeon B."/>
            <person name="Goodwin S."/>
            <person name="Spatafora J."/>
            <person name="Crous P."/>
            <person name="Grigoriev I."/>
        </authorList>
    </citation>
    <scope>NUCLEOTIDE SEQUENCE</scope>
    <source>
        <strain evidence="1">CBS 525.71</strain>
    </source>
</reference>
<accession>A0ACB6RYQ8</accession>
<gene>
    <name evidence="1" type="ORF">BU25DRAFT_411124</name>
</gene>
<evidence type="ECO:0000313" key="2">
    <source>
        <dbReference type="Proteomes" id="UP000799754"/>
    </source>
</evidence>
<keyword evidence="2" id="KW-1185">Reference proteome</keyword>
<name>A0ACB6RYQ8_9PLEO</name>
<evidence type="ECO:0000313" key="1">
    <source>
        <dbReference type="EMBL" id="KAF2627016.1"/>
    </source>
</evidence>
<organism evidence="1 2">
    <name type="scientific">Macroventuria anomochaeta</name>
    <dbReference type="NCBI Taxonomy" id="301207"/>
    <lineage>
        <taxon>Eukaryota</taxon>
        <taxon>Fungi</taxon>
        <taxon>Dikarya</taxon>
        <taxon>Ascomycota</taxon>
        <taxon>Pezizomycotina</taxon>
        <taxon>Dothideomycetes</taxon>
        <taxon>Pleosporomycetidae</taxon>
        <taxon>Pleosporales</taxon>
        <taxon>Pleosporineae</taxon>
        <taxon>Didymellaceae</taxon>
        <taxon>Macroventuria</taxon>
    </lineage>
</organism>
<proteinExistence type="predicted"/>
<dbReference type="EMBL" id="MU006718">
    <property type="protein sequence ID" value="KAF2627016.1"/>
    <property type="molecule type" value="Genomic_DNA"/>
</dbReference>
<protein>
    <submittedName>
        <fullName evidence="1">Uncharacterized protein</fullName>
    </submittedName>
</protein>
<comment type="caution">
    <text evidence="1">The sequence shown here is derived from an EMBL/GenBank/DDBJ whole genome shotgun (WGS) entry which is preliminary data.</text>
</comment>
<dbReference type="Proteomes" id="UP000799754">
    <property type="component" value="Unassembled WGS sequence"/>
</dbReference>